<dbReference type="InterPro" id="IPR029058">
    <property type="entry name" value="AB_hydrolase_fold"/>
</dbReference>
<dbReference type="SUPFAM" id="SSF53474">
    <property type="entry name" value="alpha/beta-Hydrolases"/>
    <property type="match status" value="1"/>
</dbReference>
<proteinExistence type="predicted"/>
<accession>A0A562UXB6</accession>
<dbReference type="PANTHER" id="PTHR43194:SF2">
    <property type="entry name" value="PEROXISOMAL MEMBRANE PROTEIN LPX1"/>
    <property type="match status" value="1"/>
</dbReference>
<name>A0A562UXB6_9SPHN</name>
<dbReference type="InterPro" id="IPR000073">
    <property type="entry name" value="AB_hydrolase_1"/>
</dbReference>
<dbReference type="AlphaFoldDB" id="A0A562UXB6"/>
<comment type="caution">
    <text evidence="2">The sequence shown here is derived from an EMBL/GenBank/DDBJ whole genome shotgun (WGS) entry which is preliminary data.</text>
</comment>
<gene>
    <name evidence="2" type="ORF">JN10_1916</name>
</gene>
<dbReference type="OrthoDB" id="9804723at2"/>
<dbReference type="RefSeq" id="WP_067599204.1">
    <property type="nucleotide sequence ID" value="NZ_CP015963.1"/>
</dbReference>
<feature type="domain" description="AB hydrolase-1" evidence="1">
    <location>
        <begin position="23"/>
        <end position="114"/>
    </location>
</feature>
<dbReference type="Proteomes" id="UP000320547">
    <property type="component" value="Unassembled WGS sequence"/>
</dbReference>
<keyword evidence="3" id="KW-1185">Reference proteome</keyword>
<dbReference type="STRING" id="476157.GCA_001663155_01440"/>
<protein>
    <submittedName>
        <fullName evidence="2">Pimeloyl-ACP methyl ester carboxylesterase</fullName>
    </submittedName>
</protein>
<reference evidence="2 3" key="1">
    <citation type="submission" date="2019-07" db="EMBL/GenBank/DDBJ databases">
        <title>Genomic Encyclopedia of Archaeal and Bacterial Type Strains, Phase II (KMG-II): from individual species to whole genera.</title>
        <authorList>
            <person name="Goeker M."/>
        </authorList>
    </citation>
    <scope>NUCLEOTIDE SEQUENCE [LARGE SCALE GENOMIC DNA]</scope>
    <source>
        <strain evidence="2 3">ATCC BAA-2084</strain>
    </source>
</reference>
<evidence type="ECO:0000259" key="1">
    <source>
        <dbReference type="Pfam" id="PF00561"/>
    </source>
</evidence>
<sequence>MTDYFESFDGTRLAIHRTGEGAPVVLLHGLFSSAEMNWIKWGHDAKIAEAGFEAIMLDFRVHGESESPTDPDSYPQNVLVRDVAALIQHLELDDYVLGGFSLGARTSLHAVAHGVLNPSRLIVGGMGTAGLGEWNKRSAFFKRVIDEFDTMNADDPAWYSRQFLKSQGVDRVAARLLLDTMPDMDLSMLASVTMPTLVVCGDEDRDNGSADELAQLLPDATFVETPGNHLMSATKPEMGDAIARWLGENT</sequence>
<organism evidence="2 3">
    <name type="scientific">Altererythrobacter ishigakiensis</name>
    <dbReference type="NCBI Taxonomy" id="476157"/>
    <lineage>
        <taxon>Bacteria</taxon>
        <taxon>Pseudomonadati</taxon>
        <taxon>Pseudomonadota</taxon>
        <taxon>Alphaproteobacteria</taxon>
        <taxon>Sphingomonadales</taxon>
        <taxon>Erythrobacteraceae</taxon>
        <taxon>Altererythrobacter</taxon>
    </lineage>
</organism>
<evidence type="ECO:0000313" key="3">
    <source>
        <dbReference type="Proteomes" id="UP000320547"/>
    </source>
</evidence>
<dbReference type="Pfam" id="PF00561">
    <property type="entry name" value="Abhydrolase_1"/>
    <property type="match status" value="1"/>
</dbReference>
<evidence type="ECO:0000313" key="2">
    <source>
        <dbReference type="EMBL" id="TWJ10255.1"/>
    </source>
</evidence>
<dbReference type="PANTHER" id="PTHR43194">
    <property type="entry name" value="HYDROLASE ALPHA/BETA FOLD FAMILY"/>
    <property type="match status" value="1"/>
</dbReference>
<dbReference type="EMBL" id="VLLK01000001">
    <property type="protein sequence ID" value="TWJ10255.1"/>
    <property type="molecule type" value="Genomic_DNA"/>
</dbReference>
<dbReference type="InterPro" id="IPR050228">
    <property type="entry name" value="Carboxylesterase_BioH"/>
</dbReference>
<dbReference type="Gene3D" id="3.40.50.1820">
    <property type="entry name" value="alpha/beta hydrolase"/>
    <property type="match status" value="1"/>
</dbReference>